<dbReference type="EMBL" id="JACGCM010001710">
    <property type="protein sequence ID" value="KAF6151197.1"/>
    <property type="molecule type" value="Genomic_DNA"/>
</dbReference>
<gene>
    <name evidence="1" type="ORF">GIB67_037405</name>
</gene>
<comment type="caution">
    <text evidence="1">The sequence shown here is derived from an EMBL/GenBank/DDBJ whole genome shotgun (WGS) entry which is preliminary data.</text>
</comment>
<sequence length="74" mass="8440">MDDRVIHGRGPSSFVIHEELHHQIGALTPNHEVDASYAQLYIYNPGVAINTHRKINLCLNRYVLQVIEDTFGLK</sequence>
<evidence type="ECO:0000313" key="1">
    <source>
        <dbReference type="EMBL" id="KAF6151197.1"/>
    </source>
</evidence>
<dbReference type="Proteomes" id="UP000541444">
    <property type="component" value="Unassembled WGS sequence"/>
</dbReference>
<organism evidence="1 2">
    <name type="scientific">Kingdonia uniflora</name>
    <dbReference type="NCBI Taxonomy" id="39325"/>
    <lineage>
        <taxon>Eukaryota</taxon>
        <taxon>Viridiplantae</taxon>
        <taxon>Streptophyta</taxon>
        <taxon>Embryophyta</taxon>
        <taxon>Tracheophyta</taxon>
        <taxon>Spermatophyta</taxon>
        <taxon>Magnoliopsida</taxon>
        <taxon>Ranunculales</taxon>
        <taxon>Circaeasteraceae</taxon>
        <taxon>Kingdonia</taxon>
    </lineage>
</organism>
<proteinExistence type="predicted"/>
<accession>A0A7J7M8H8</accession>
<reference evidence="1 2" key="1">
    <citation type="journal article" date="2020" name="IScience">
        <title>Genome Sequencing of the Endangered Kingdonia uniflora (Circaeasteraceae, Ranunculales) Reveals Potential Mechanisms of Evolutionary Specialization.</title>
        <authorList>
            <person name="Sun Y."/>
            <person name="Deng T."/>
            <person name="Zhang A."/>
            <person name="Moore M.J."/>
            <person name="Landis J.B."/>
            <person name="Lin N."/>
            <person name="Zhang H."/>
            <person name="Zhang X."/>
            <person name="Huang J."/>
            <person name="Zhang X."/>
            <person name="Sun H."/>
            <person name="Wang H."/>
        </authorList>
    </citation>
    <scope>NUCLEOTIDE SEQUENCE [LARGE SCALE GENOMIC DNA]</scope>
    <source>
        <strain evidence="1">TB1705</strain>
        <tissue evidence="1">Leaf</tissue>
    </source>
</reference>
<dbReference type="OrthoDB" id="1928976at2759"/>
<keyword evidence="2" id="KW-1185">Reference proteome</keyword>
<protein>
    <submittedName>
        <fullName evidence="1">Uncharacterized protein</fullName>
    </submittedName>
</protein>
<name>A0A7J7M8H8_9MAGN</name>
<dbReference type="AlphaFoldDB" id="A0A7J7M8H8"/>
<evidence type="ECO:0000313" key="2">
    <source>
        <dbReference type="Proteomes" id="UP000541444"/>
    </source>
</evidence>